<feature type="region of interest" description="Disordered" evidence="4">
    <location>
        <begin position="27"/>
        <end position="46"/>
    </location>
</feature>
<keyword evidence="7" id="KW-1185">Reference proteome</keyword>
<dbReference type="InterPro" id="IPR036061">
    <property type="entry name" value="CheW-like_dom_sf"/>
</dbReference>
<name>A0A7W7Y1Y1_9GAMM</name>
<comment type="caution">
    <text evidence="6">The sequence shown here is derived from an EMBL/GenBank/DDBJ whole genome shotgun (WGS) entry which is preliminary data.</text>
</comment>
<dbReference type="PANTHER" id="PTHR22617:SF45">
    <property type="entry name" value="CHEMOTAXIS PROTEIN CHEW"/>
    <property type="match status" value="1"/>
</dbReference>
<dbReference type="SMART" id="SM00260">
    <property type="entry name" value="CheW"/>
    <property type="match status" value="1"/>
</dbReference>
<dbReference type="GO" id="GO:0005829">
    <property type="term" value="C:cytosol"/>
    <property type="evidence" value="ECO:0007669"/>
    <property type="project" value="TreeGrafter"/>
</dbReference>
<evidence type="ECO:0000256" key="2">
    <source>
        <dbReference type="ARBA" id="ARBA00021483"/>
    </source>
</evidence>
<dbReference type="GO" id="GO:0006935">
    <property type="term" value="P:chemotaxis"/>
    <property type="evidence" value="ECO:0007669"/>
    <property type="project" value="InterPro"/>
</dbReference>
<dbReference type="Gene3D" id="2.40.50.180">
    <property type="entry name" value="CheA-289, Domain 4"/>
    <property type="match status" value="1"/>
</dbReference>
<evidence type="ECO:0000256" key="3">
    <source>
        <dbReference type="ARBA" id="ARBA00022490"/>
    </source>
</evidence>
<dbReference type="SUPFAM" id="SSF50341">
    <property type="entry name" value="CheW-like"/>
    <property type="match status" value="1"/>
</dbReference>
<dbReference type="EMBL" id="JACHHX010000024">
    <property type="protein sequence ID" value="MBB5016617.1"/>
    <property type="molecule type" value="Genomic_DNA"/>
</dbReference>
<dbReference type="InterPro" id="IPR039315">
    <property type="entry name" value="CheW"/>
</dbReference>
<evidence type="ECO:0000256" key="4">
    <source>
        <dbReference type="SAM" id="MobiDB-lite"/>
    </source>
</evidence>
<dbReference type="InterPro" id="IPR002545">
    <property type="entry name" value="CheW-lke_dom"/>
</dbReference>
<evidence type="ECO:0000313" key="7">
    <source>
        <dbReference type="Proteomes" id="UP000519004"/>
    </source>
</evidence>
<gene>
    <name evidence="6" type="ORF">HNQ58_002539</name>
</gene>
<dbReference type="PROSITE" id="PS50851">
    <property type="entry name" value="CHEW"/>
    <property type="match status" value="1"/>
</dbReference>
<feature type="compositionally biased region" description="Pro residues" evidence="4">
    <location>
        <begin position="27"/>
        <end position="41"/>
    </location>
</feature>
<sequence length="269" mass="27405">MSSVSALDDYLAGLMAAKAAEAVPADAPAPAPAAAPAPAPASAPASEIGDDEFEALLDALHGKGGAPGGAVPADAPAPAAVVPPPAPAPVPRDVPAGLLAGVEAASSPFVLAAEAAHHGGDAERRRRAGDRTTAWLRFALAEQYFAVEVLKVQEVLRVPDILPLRGAAPAMIGMMNLRGQIVPVLDLAMRLGLPRQVPDETSRVVVLEEHGDTLGLLVRSVADVVSISDAAIESLSGPLALEGADVMTGIARRERSVTVLLDARRLLLG</sequence>
<organism evidence="6 7">
    <name type="scientific">Rehaibacterium terrae</name>
    <dbReference type="NCBI Taxonomy" id="1341696"/>
    <lineage>
        <taxon>Bacteria</taxon>
        <taxon>Pseudomonadati</taxon>
        <taxon>Pseudomonadota</taxon>
        <taxon>Gammaproteobacteria</taxon>
        <taxon>Lysobacterales</taxon>
        <taxon>Lysobacteraceae</taxon>
        <taxon>Rehaibacterium</taxon>
    </lineage>
</organism>
<dbReference type="GO" id="GO:0007165">
    <property type="term" value="P:signal transduction"/>
    <property type="evidence" value="ECO:0007669"/>
    <property type="project" value="InterPro"/>
</dbReference>
<keyword evidence="3" id="KW-0963">Cytoplasm</keyword>
<dbReference type="RefSeq" id="WP_183949281.1">
    <property type="nucleotide sequence ID" value="NZ_JACHHX010000024.1"/>
</dbReference>
<dbReference type="AlphaFoldDB" id="A0A7W7Y1Y1"/>
<feature type="domain" description="CheW-like" evidence="5">
    <location>
        <begin position="132"/>
        <end position="269"/>
    </location>
</feature>
<accession>A0A7W7Y1Y1</accession>
<reference evidence="6 7" key="1">
    <citation type="submission" date="2020-08" db="EMBL/GenBank/DDBJ databases">
        <title>Genomic Encyclopedia of Type Strains, Phase IV (KMG-IV): sequencing the most valuable type-strain genomes for metagenomic binning, comparative biology and taxonomic classification.</title>
        <authorList>
            <person name="Goeker M."/>
        </authorList>
    </citation>
    <scope>NUCLEOTIDE SEQUENCE [LARGE SCALE GENOMIC DNA]</scope>
    <source>
        <strain evidence="6 7">DSM 25897</strain>
    </source>
</reference>
<proteinExistence type="predicted"/>
<dbReference type="Pfam" id="PF01584">
    <property type="entry name" value="CheW"/>
    <property type="match status" value="1"/>
</dbReference>
<evidence type="ECO:0000313" key="6">
    <source>
        <dbReference type="EMBL" id="MBB5016617.1"/>
    </source>
</evidence>
<dbReference type="PANTHER" id="PTHR22617">
    <property type="entry name" value="CHEMOTAXIS SENSOR HISTIDINE KINASE-RELATED"/>
    <property type="match status" value="1"/>
</dbReference>
<protein>
    <recommendedName>
        <fullName evidence="2">Chemotaxis protein CheW</fullName>
    </recommendedName>
</protein>
<dbReference type="Proteomes" id="UP000519004">
    <property type="component" value="Unassembled WGS sequence"/>
</dbReference>
<dbReference type="Gene3D" id="2.30.30.40">
    <property type="entry name" value="SH3 Domains"/>
    <property type="match status" value="1"/>
</dbReference>
<evidence type="ECO:0000256" key="1">
    <source>
        <dbReference type="ARBA" id="ARBA00004496"/>
    </source>
</evidence>
<evidence type="ECO:0000259" key="5">
    <source>
        <dbReference type="PROSITE" id="PS50851"/>
    </source>
</evidence>
<comment type="subcellular location">
    <subcellularLocation>
        <location evidence="1">Cytoplasm</location>
    </subcellularLocation>
</comment>